<reference evidence="5" key="1">
    <citation type="submission" date="2018-05" db="EMBL/GenBank/DDBJ databases">
        <authorList>
            <person name="Li X."/>
        </authorList>
    </citation>
    <scope>NUCLEOTIDE SEQUENCE [LARGE SCALE GENOMIC DNA]</scope>
    <source>
        <strain evidence="5">LX32</strain>
    </source>
</reference>
<organism evidence="4 5">
    <name type="scientific">Phenylobacterium soli</name>
    <dbReference type="NCBI Taxonomy" id="2170551"/>
    <lineage>
        <taxon>Bacteria</taxon>
        <taxon>Pseudomonadati</taxon>
        <taxon>Pseudomonadota</taxon>
        <taxon>Alphaproteobacteria</taxon>
        <taxon>Caulobacterales</taxon>
        <taxon>Caulobacteraceae</taxon>
        <taxon>Phenylobacterium</taxon>
    </lineage>
</organism>
<dbReference type="EMBL" id="QFYQ01000001">
    <property type="protein sequence ID" value="RAK56333.1"/>
    <property type="molecule type" value="Genomic_DNA"/>
</dbReference>
<evidence type="ECO:0000256" key="2">
    <source>
        <dbReference type="ARBA" id="ARBA00022801"/>
    </source>
</evidence>
<protein>
    <submittedName>
        <fullName evidence="4">NUDIX hydrolase</fullName>
    </submittedName>
</protein>
<feature type="domain" description="Nudix hydrolase" evidence="3">
    <location>
        <begin position="3"/>
        <end position="128"/>
    </location>
</feature>
<dbReference type="PROSITE" id="PS00893">
    <property type="entry name" value="NUDIX_BOX"/>
    <property type="match status" value="1"/>
</dbReference>
<keyword evidence="2 4" id="KW-0378">Hydrolase</keyword>
<dbReference type="Gene3D" id="3.90.79.10">
    <property type="entry name" value="Nucleoside Triphosphate Pyrophosphohydrolase"/>
    <property type="match status" value="1"/>
</dbReference>
<evidence type="ECO:0000313" key="4">
    <source>
        <dbReference type="EMBL" id="RAK56333.1"/>
    </source>
</evidence>
<dbReference type="CDD" id="cd04690">
    <property type="entry name" value="NUDIX_Hydrolase"/>
    <property type="match status" value="1"/>
</dbReference>
<keyword evidence="5" id="KW-1185">Reference proteome</keyword>
<dbReference type="InterPro" id="IPR000086">
    <property type="entry name" value="NUDIX_hydrolase_dom"/>
</dbReference>
<dbReference type="OrthoDB" id="9801098at2"/>
<dbReference type="InterPro" id="IPR015797">
    <property type="entry name" value="NUDIX_hydrolase-like_dom_sf"/>
</dbReference>
<dbReference type="AlphaFoldDB" id="A0A328AMW8"/>
<accession>A0A328AMW8</accession>
<dbReference type="PANTHER" id="PTHR43046">
    <property type="entry name" value="GDP-MANNOSE MANNOSYL HYDROLASE"/>
    <property type="match status" value="1"/>
</dbReference>
<dbReference type="PROSITE" id="PS51462">
    <property type="entry name" value="NUDIX"/>
    <property type="match status" value="1"/>
</dbReference>
<dbReference type="InterPro" id="IPR020084">
    <property type="entry name" value="NUDIX_hydrolase_CS"/>
</dbReference>
<evidence type="ECO:0000259" key="3">
    <source>
        <dbReference type="PROSITE" id="PS51462"/>
    </source>
</evidence>
<dbReference type="Proteomes" id="UP000249254">
    <property type="component" value="Unassembled WGS sequence"/>
</dbReference>
<dbReference type="GO" id="GO:0016787">
    <property type="term" value="F:hydrolase activity"/>
    <property type="evidence" value="ECO:0007669"/>
    <property type="project" value="UniProtKB-KW"/>
</dbReference>
<dbReference type="PANTHER" id="PTHR43046:SF2">
    <property type="entry name" value="8-OXO-DGTP DIPHOSPHATASE-RELATED"/>
    <property type="match status" value="1"/>
</dbReference>
<evidence type="ECO:0000256" key="1">
    <source>
        <dbReference type="ARBA" id="ARBA00001946"/>
    </source>
</evidence>
<comment type="cofactor">
    <cofactor evidence="1">
        <name>Mg(2+)</name>
        <dbReference type="ChEBI" id="CHEBI:18420"/>
    </cofactor>
</comment>
<name>A0A328AMW8_9CAUL</name>
<evidence type="ECO:0000313" key="5">
    <source>
        <dbReference type="Proteomes" id="UP000249254"/>
    </source>
</evidence>
<comment type="caution">
    <text evidence="4">The sequence shown here is derived from an EMBL/GenBank/DDBJ whole genome shotgun (WGS) entry which is preliminary data.</text>
</comment>
<gene>
    <name evidence="4" type="ORF">DJ017_12240</name>
</gene>
<proteinExistence type="predicted"/>
<dbReference type="SUPFAM" id="SSF55811">
    <property type="entry name" value="Nudix"/>
    <property type="match status" value="1"/>
</dbReference>
<sequence>MILLIEVVGALIFDAEGRLLTVRKRGTQHFMLPGGKREPGEDDLAALARELSEELGVRLISAEPVGAFEAPAANEAGARVRSHPYRATIDGEIAVAAEIEEIRWIDTAAPDVPLAPLLATKILPALGV</sequence>
<dbReference type="Pfam" id="PF00293">
    <property type="entry name" value="NUDIX"/>
    <property type="match status" value="1"/>
</dbReference>